<dbReference type="CDD" id="cd07247">
    <property type="entry name" value="SgaA_N_like"/>
    <property type="match status" value="1"/>
</dbReference>
<keyword evidence="3" id="KW-1185">Reference proteome</keyword>
<comment type="caution">
    <text evidence="2">The sequence shown here is derived from an EMBL/GenBank/DDBJ whole genome shotgun (WGS) entry which is preliminary data.</text>
</comment>
<dbReference type="PROSITE" id="PS51819">
    <property type="entry name" value="VOC"/>
    <property type="match status" value="2"/>
</dbReference>
<dbReference type="PANTHER" id="PTHR33993">
    <property type="entry name" value="GLYOXALASE-RELATED"/>
    <property type="match status" value="1"/>
</dbReference>
<name>A0A8J3TUV1_9ACTN</name>
<dbReference type="InterPro" id="IPR004360">
    <property type="entry name" value="Glyas_Fos-R_dOase_dom"/>
</dbReference>
<dbReference type="SUPFAM" id="SSF54593">
    <property type="entry name" value="Glyoxalase/Bleomycin resistance protein/Dihydroxybiphenyl dioxygenase"/>
    <property type="match status" value="2"/>
</dbReference>
<dbReference type="Pfam" id="PF00903">
    <property type="entry name" value="Glyoxalase"/>
    <property type="match status" value="2"/>
</dbReference>
<evidence type="ECO:0000259" key="1">
    <source>
        <dbReference type="PROSITE" id="PS51819"/>
    </source>
</evidence>
<reference evidence="2 3" key="1">
    <citation type="submission" date="2021-01" db="EMBL/GenBank/DDBJ databases">
        <title>Whole genome shotgun sequence of Planotetraspora mira NBRC 15435.</title>
        <authorList>
            <person name="Komaki H."/>
            <person name="Tamura T."/>
        </authorList>
    </citation>
    <scope>NUCLEOTIDE SEQUENCE [LARGE SCALE GENOMIC DNA]</scope>
    <source>
        <strain evidence="2 3">NBRC 15435</strain>
    </source>
</reference>
<dbReference type="InterPro" id="IPR037523">
    <property type="entry name" value="VOC_core"/>
</dbReference>
<evidence type="ECO:0000313" key="3">
    <source>
        <dbReference type="Proteomes" id="UP000650628"/>
    </source>
</evidence>
<feature type="domain" description="VOC" evidence="1">
    <location>
        <begin position="136"/>
        <end position="250"/>
    </location>
</feature>
<evidence type="ECO:0000313" key="2">
    <source>
        <dbReference type="EMBL" id="GII32908.1"/>
    </source>
</evidence>
<dbReference type="GO" id="GO:0016787">
    <property type="term" value="F:hydrolase activity"/>
    <property type="evidence" value="ECO:0007669"/>
    <property type="project" value="UniProtKB-KW"/>
</dbReference>
<dbReference type="RefSeq" id="WP_203956785.1">
    <property type="nucleotide sequence ID" value="NZ_BOOO01000037.1"/>
</dbReference>
<dbReference type="InterPro" id="IPR052164">
    <property type="entry name" value="Anthracycline_SecMetBiosynth"/>
</dbReference>
<gene>
    <name evidence="2" type="ORF">Pmi06nite_63500</name>
</gene>
<dbReference type="AlphaFoldDB" id="A0A8J3TUV1"/>
<accession>A0A8J3TUV1</accession>
<dbReference type="Gene3D" id="3.10.180.10">
    <property type="entry name" value="2,3-Dihydroxybiphenyl 1,2-Dioxygenase, domain 1"/>
    <property type="match status" value="2"/>
</dbReference>
<feature type="domain" description="VOC" evidence="1">
    <location>
        <begin position="10"/>
        <end position="122"/>
    </location>
</feature>
<dbReference type="InterPro" id="IPR029068">
    <property type="entry name" value="Glyas_Bleomycin-R_OHBP_Dase"/>
</dbReference>
<proteinExistence type="predicted"/>
<dbReference type="Proteomes" id="UP000650628">
    <property type="component" value="Unassembled WGS sequence"/>
</dbReference>
<dbReference type="PANTHER" id="PTHR33993:SF14">
    <property type="entry name" value="GB|AAF24581.1"/>
    <property type="match status" value="1"/>
</dbReference>
<organism evidence="2 3">
    <name type="scientific">Planotetraspora mira</name>
    <dbReference type="NCBI Taxonomy" id="58121"/>
    <lineage>
        <taxon>Bacteria</taxon>
        <taxon>Bacillati</taxon>
        <taxon>Actinomycetota</taxon>
        <taxon>Actinomycetes</taxon>
        <taxon>Streptosporangiales</taxon>
        <taxon>Streptosporangiaceae</taxon>
        <taxon>Planotetraspora</taxon>
    </lineage>
</organism>
<dbReference type="EMBL" id="BOOO01000037">
    <property type="protein sequence ID" value="GII32908.1"/>
    <property type="molecule type" value="Genomic_DNA"/>
</dbReference>
<sequence length="252" mass="26435">MDVDHYEDGVPSWAELTTPEPAASAAFYGRLFGWHYTDGLSGKGSDRTAVLRARPVAAFTENAGAERATWTTYVNVADADETAARVTAAGGGVLKAPADVSAAGRSALLSDHSGARFAVWQPGRHRGAGVVNEPGTFSWGELITDDVEASADFYGLVFGWTATAPEGTLGRREWRLNDRPVSGLLPRPPAMPAEIPPYWDVYFTVADAAATADTVTRLGGTVLMGVTPVAHGVIAVFTDPAGAVFTVLASGR</sequence>
<protein>
    <submittedName>
        <fullName evidence="2">Hydrolase</fullName>
    </submittedName>
</protein>
<keyword evidence="2" id="KW-0378">Hydrolase</keyword>